<keyword evidence="8 16" id="KW-0812">Transmembrane</keyword>
<keyword evidence="4" id="KW-1003">Cell membrane</keyword>
<evidence type="ECO:0000256" key="12">
    <source>
        <dbReference type="ARBA" id="ARBA00023136"/>
    </source>
</evidence>
<dbReference type="SMART" id="SM00388">
    <property type="entry name" value="HisKA"/>
    <property type="match status" value="1"/>
</dbReference>
<feature type="coiled-coil region" evidence="15">
    <location>
        <begin position="303"/>
        <end position="330"/>
    </location>
</feature>
<dbReference type="AlphaFoldDB" id="A0AAU7N1M9"/>
<evidence type="ECO:0000256" key="5">
    <source>
        <dbReference type="ARBA" id="ARBA00022519"/>
    </source>
</evidence>
<dbReference type="SMART" id="SM00387">
    <property type="entry name" value="HATPase_c"/>
    <property type="match status" value="1"/>
</dbReference>
<evidence type="ECO:0000259" key="19">
    <source>
        <dbReference type="PROSITE" id="PS50894"/>
    </source>
</evidence>
<evidence type="ECO:0000256" key="4">
    <source>
        <dbReference type="ARBA" id="ARBA00022475"/>
    </source>
</evidence>
<keyword evidence="6 14" id="KW-0597">Phosphoprotein</keyword>
<dbReference type="RefSeq" id="WP_349352085.1">
    <property type="nucleotide sequence ID" value="NZ_CP157804.1"/>
</dbReference>
<dbReference type="CDD" id="cd00156">
    <property type="entry name" value="REC"/>
    <property type="match status" value="1"/>
</dbReference>
<dbReference type="PANTHER" id="PTHR43047">
    <property type="entry name" value="TWO-COMPONENT HISTIDINE PROTEIN KINASE"/>
    <property type="match status" value="1"/>
</dbReference>
<feature type="domain" description="Histidine kinase" evidence="17">
    <location>
        <begin position="330"/>
        <end position="550"/>
    </location>
</feature>
<comment type="subcellular location">
    <subcellularLocation>
        <location evidence="2">Cell inner membrane</location>
        <topology evidence="2">Multi-pass membrane protein</topology>
    </subcellularLocation>
</comment>
<feature type="modified residue" description="4-aspartylphosphate" evidence="14">
    <location>
        <position position="619"/>
    </location>
</feature>
<dbReference type="KEGG" id="fld:ABNE31_01405"/>
<evidence type="ECO:0000256" key="3">
    <source>
        <dbReference type="ARBA" id="ARBA00012438"/>
    </source>
</evidence>
<keyword evidence="7" id="KW-0808">Transferase</keyword>
<dbReference type="InterPro" id="IPR011006">
    <property type="entry name" value="CheY-like_superfamily"/>
</dbReference>
<keyword evidence="9" id="KW-0418">Kinase</keyword>
<keyword evidence="10 20" id="KW-0547">Nucleotide-binding</keyword>
<dbReference type="PROSITE" id="PS50894">
    <property type="entry name" value="HPT"/>
    <property type="match status" value="1"/>
</dbReference>
<dbReference type="InterPro" id="IPR003594">
    <property type="entry name" value="HATPase_dom"/>
</dbReference>
<dbReference type="PANTHER" id="PTHR43047:SF64">
    <property type="entry name" value="HISTIDINE KINASE CONTAINING CHEY-HOMOLOGOUS RECEIVER DOMAIN AND PAS DOMAIN-RELATED"/>
    <property type="match status" value="1"/>
</dbReference>
<dbReference type="InterPro" id="IPR036890">
    <property type="entry name" value="HATPase_C_sf"/>
</dbReference>
<dbReference type="SUPFAM" id="SSF52172">
    <property type="entry name" value="CheY-like"/>
    <property type="match status" value="1"/>
</dbReference>
<keyword evidence="10 20" id="KW-0067">ATP-binding</keyword>
<feature type="domain" description="HPt" evidence="19">
    <location>
        <begin position="710"/>
        <end position="803"/>
    </location>
</feature>
<dbReference type="Pfam" id="PF02518">
    <property type="entry name" value="HATPase_c"/>
    <property type="match status" value="1"/>
</dbReference>
<feature type="modified residue" description="Phosphohistidine" evidence="13">
    <location>
        <position position="749"/>
    </location>
</feature>
<feature type="transmembrane region" description="Helical" evidence="16">
    <location>
        <begin position="9"/>
        <end position="32"/>
    </location>
</feature>
<feature type="domain" description="Response regulatory" evidence="18">
    <location>
        <begin position="571"/>
        <end position="683"/>
    </location>
</feature>
<dbReference type="PROSITE" id="PS50109">
    <property type="entry name" value="HIS_KIN"/>
    <property type="match status" value="1"/>
</dbReference>
<dbReference type="SUPFAM" id="SSF47226">
    <property type="entry name" value="Histidine-containing phosphotransfer domain, HPT domain"/>
    <property type="match status" value="1"/>
</dbReference>
<gene>
    <name evidence="20" type="ORF">ABNE31_01405</name>
</gene>
<dbReference type="GO" id="GO:0005524">
    <property type="term" value="F:ATP binding"/>
    <property type="evidence" value="ECO:0007669"/>
    <property type="project" value="UniProtKB-KW"/>
</dbReference>
<dbReference type="InterPro" id="IPR004358">
    <property type="entry name" value="Sig_transdc_His_kin-like_C"/>
</dbReference>
<dbReference type="Gene3D" id="3.30.565.10">
    <property type="entry name" value="Histidine kinase-like ATPase, C-terminal domain"/>
    <property type="match status" value="1"/>
</dbReference>
<accession>A0AAU7N1M9</accession>
<evidence type="ECO:0000259" key="17">
    <source>
        <dbReference type="PROSITE" id="PS50109"/>
    </source>
</evidence>
<evidence type="ECO:0000256" key="16">
    <source>
        <dbReference type="SAM" id="Phobius"/>
    </source>
</evidence>
<reference evidence="20" key="1">
    <citation type="submission" date="2024-05" db="EMBL/GenBank/DDBJ databases">
        <title>Draft Genome Sequences of Flagellimonas sp. MMG031 and Marinobacter sp. MMG032 Isolated from the dinoflagellate Symbiodinium pilosum.</title>
        <authorList>
            <person name="Shikuma N.J."/>
            <person name="Farrell M.V."/>
        </authorList>
    </citation>
    <scope>NUCLEOTIDE SEQUENCE</scope>
    <source>
        <strain evidence="20">MMG031</strain>
    </source>
</reference>
<dbReference type="PRINTS" id="PR00344">
    <property type="entry name" value="BCTRLSENSOR"/>
</dbReference>
<evidence type="ECO:0000256" key="15">
    <source>
        <dbReference type="SAM" id="Coils"/>
    </source>
</evidence>
<evidence type="ECO:0000313" key="20">
    <source>
        <dbReference type="EMBL" id="XBQ23582.1"/>
    </source>
</evidence>
<name>A0AAU7N1M9_9FLAO</name>
<evidence type="ECO:0000256" key="7">
    <source>
        <dbReference type="ARBA" id="ARBA00022679"/>
    </source>
</evidence>
<dbReference type="SUPFAM" id="SSF55874">
    <property type="entry name" value="ATPase domain of HSP90 chaperone/DNA topoisomerase II/histidine kinase"/>
    <property type="match status" value="1"/>
</dbReference>
<dbReference type="SMART" id="SM00448">
    <property type="entry name" value="REC"/>
    <property type="match status" value="1"/>
</dbReference>
<dbReference type="CDD" id="cd00082">
    <property type="entry name" value="HisKA"/>
    <property type="match status" value="1"/>
</dbReference>
<comment type="catalytic activity">
    <reaction evidence="1">
        <text>ATP + protein L-histidine = ADP + protein N-phospho-L-histidine.</text>
        <dbReference type="EC" id="2.7.13.3"/>
    </reaction>
</comment>
<evidence type="ECO:0000256" key="9">
    <source>
        <dbReference type="ARBA" id="ARBA00022777"/>
    </source>
</evidence>
<dbReference type="SUPFAM" id="SSF47384">
    <property type="entry name" value="Homodimeric domain of signal transducing histidine kinase"/>
    <property type="match status" value="1"/>
</dbReference>
<keyword evidence="11 16" id="KW-1133">Transmembrane helix</keyword>
<dbReference type="InterPro" id="IPR005467">
    <property type="entry name" value="His_kinase_dom"/>
</dbReference>
<evidence type="ECO:0000256" key="13">
    <source>
        <dbReference type="PROSITE-ProRule" id="PRU00110"/>
    </source>
</evidence>
<evidence type="ECO:0000256" key="2">
    <source>
        <dbReference type="ARBA" id="ARBA00004429"/>
    </source>
</evidence>
<dbReference type="Pfam" id="PF00512">
    <property type="entry name" value="HisKA"/>
    <property type="match status" value="1"/>
</dbReference>
<evidence type="ECO:0000256" key="11">
    <source>
        <dbReference type="ARBA" id="ARBA00022989"/>
    </source>
</evidence>
<keyword evidence="15" id="KW-0175">Coiled coil</keyword>
<dbReference type="PROSITE" id="PS50110">
    <property type="entry name" value="RESPONSE_REGULATORY"/>
    <property type="match status" value="1"/>
</dbReference>
<proteinExistence type="predicted"/>
<dbReference type="InterPro" id="IPR008207">
    <property type="entry name" value="Sig_transdc_His_kin_Hpt_dom"/>
</dbReference>
<dbReference type="Gene3D" id="1.10.287.130">
    <property type="match status" value="1"/>
</dbReference>
<sequence length="812" mass="92135">MRPKSKNRFALKIILSYAVLGILATLAGFFIYNEFKSYASFQKSEESNQKLLKTNRLLTQLYDAENLSKLALQTKRPKDLQSYAQKVDSINQFIDVLKPLAQTDYGNQGAQLDSVQELLKQKVFNNAELRKLKVRNENSTSLDSVLKAFHDMEVDMGRITPETFAPNFEHLSPKTQKSIREYVALLNKNIPDSENGSDANNIDSILEVSKSILNKAKTETAIAERSVLQKELEIYRTDLELSQKMRGILSYFEREMAQNAYLDNVKQEQALQKSSRLAAGAVVLGLITVVVFTLLITRDFWKVQQYREQLERAKTAVESLLRTREQLISTVSHDLRTPLNTINGYSELIEQSSLDDKQLNYIKKVRSSSEYVEKLVNDLLDYSKLEAGRITLEKVPFELYRLLEETAGNFEEMQSKKGVSLQLDVEEILKRPVLSDPFRIKQILTNLIGNAFKFTDEGYVKVSANVEERNGARWATIQIMDTGIGIPREQQETIFQEFTQAEASSEKKQMGYGLGLTISRNLAQLLGGELNLESELSRGSTFTLQIPVEFSEMDIVRPKSKNTNPKTDELTILVIDDDENMLGLVSEICKVNGITAHTFTHFEKVDKSNLCQYDMVLTDMEMPQMDGWDVLESLTNHGFKNSILLMTGKHVPDKTVYLNAGFSNILQKPFSANTLLELLPQSNKIDCQQPIPSSTSSLFSIDNISPFLGDFESLQDILMVFLVNSDRNMDILFSAVGNHDYSEIRTVSHKMLPMFRQLEAKNAIVLLEVLETIPDDAEGKKVHKMLSELKDTIGELRRDIEAYLSKHPIDTD</sequence>
<evidence type="ECO:0000256" key="6">
    <source>
        <dbReference type="ARBA" id="ARBA00022553"/>
    </source>
</evidence>
<dbReference type="GO" id="GO:0000155">
    <property type="term" value="F:phosphorelay sensor kinase activity"/>
    <property type="evidence" value="ECO:0007669"/>
    <property type="project" value="InterPro"/>
</dbReference>
<dbReference type="Gene3D" id="3.40.50.2300">
    <property type="match status" value="1"/>
</dbReference>
<dbReference type="Pfam" id="PF00072">
    <property type="entry name" value="Response_reg"/>
    <property type="match status" value="1"/>
</dbReference>
<organism evidence="20">
    <name type="scientific">Flagellimonas sp. MMG031</name>
    <dbReference type="NCBI Taxonomy" id="3158549"/>
    <lineage>
        <taxon>Bacteria</taxon>
        <taxon>Pseudomonadati</taxon>
        <taxon>Bacteroidota</taxon>
        <taxon>Flavobacteriia</taxon>
        <taxon>Flavobacteriales</taxon>
        <taxon>Flavobacteriaceae</taxon>
        <taxon>Flagellimonas</taxon>
    </lineage>
</organism>
<dbReference type="CDD" id="cd16922">
    <property type="entry name" value="HATPase_EvgS-ArcB-TorS-like"/>
    <property type="match status" value="1"/>
</dbReference>
<evidence type="ECO:0000256" key="10">
    <source>
        <dbReference type="ARBA" id="ARBA00022840"/>
    </source>
</evidence>
<dbReference type="InterPro" id="IPR001789">
    <property type="entry name" value="Sig_transdc_resp-reg_receiver"/>
</dbReference>
<protein>
    <recommendedName>
        <fullName evidence="3">histidine kinase</fullName>
        <ecNumber evidence="3">2.7.13.3</ecNumber>
    </recommendedName>
</protein>
<dbReference type="InterPro" id="IPR036097">
    <property type="entry name" value="HisK_dim/P_sf"/>
</dbReference>
<dbReference type="InterPro" id="IPR036641">
    <property type="entry name" value="HPT_dom_sf"/>
</dbReference>
<dbReference type="GO" id="GO:0005886">
    <property type="term" value="C:plasma membrane"/>
    <property type="evidence" value="ECO:0007669"/>
    <property type="project" value="UniProtKB-SubCell"/>
</dbReference>
<dbReference type="EMBL" id="CP157804">
    <property type="protein sequence ID" value="XBQ23582.1"/>
    <property type="molecule type" value="Genomic_DNA"/>
</dbReference>
<dbReference type="FunFam" id="3.30.565.10:FF:000010">
    <property type="entry name" value="Sensor histidine kinase RcsC"/>
    <property type="match status" value="1"/>
</dbReference>
<evidence type="ECO:0000256" key="8">
    <source>
        <dbReference type="ARBA" id="ARBA00022692"/>
    </source>
</evidence>
<dbReference type="InterPro" id="IPR003661">
    <property type="entry name" value="HisK_dim/P_dom"/>
</dbReference>
<evidence type="ECO:0000256" key="14">
    <source>
        <dbReference type="PROSITE-ProRule" id="PRU00169"/>
    </source>
</evidence>
<dbReference type="EC" id="2.7.13.3" evidence="3"/>
<keyword evidence="12 16" id="KW-0472">Membrane</keyword>
<evidence type="ECO:0000256" key="1">
    <source>
        <dbReference type="ARBA" id="ARBA00000085"/>
    </source>
</evidence>
<evidence type="ECO:0000259" key="18">
    <source>
        <dbReference type="PROSITE" id="PS50110"/>
    </source>
</evidence>
<keyword evidence="5" id="KW-0997">Cell inner membrane</keyword>